<dbReference type="EMBL" id="MLAW01000003">
    <property type="protein sequence ID" value="OJJ27096.1"/>
    <property type="molecule type" value="Genomic_DNA"/>
</dbReference>
<accession>A0A1L9QWT5</accession>
<dbReference type="AlphaFoldDB" id="A0A1L9QWT5"/>
<dbReference type="PANTHER" id="PTHR39550:SF1">
    <property type="entry name" value="SLL0658 PROTEIN"/>
    <property type="match status" value="1"/>
</dbReference>
<dbReference type="STRING" id="1925591.BI308_03345"/>
<dbReference type="Pfam" id="PF11848">
    <property type="entry name" value="DUF3368"/>
    <property type="match status" value="1"/>
</dbReference>
<protein>
    <recommendedName>
        <fullName evidence="3">DUF3368 domain-containing protein</fullName>
    </recommendedName>
</protein>
<sequence length="150" mass="16231">MNSVVITDSTCLIGLERIGHLDLLPALFQEIIIPQVVQAEFGIYLPWLQVEKPSDLGMVGAIKILVDEGEAEAIALAYERGFQIILDDRQARSVAKNLGISMIGTVGVLVKAKQAGLISCLKLLLDELQVNGFYLTEALKVEALKLVGEG</sequence>
<dbReference type="Proteomes" id="UP000183940">
    <property type="component" value="Unassembled WGS sequence"/>
</dbReference>
<keyword evidence="2" id="KW-1185">Reference proteome</keyword>
<evidence type="ECO:0000313" key="1">
    <source>
        <dbReference type="EMBL" id="OJJ27096.1"/>
    </source>
</evidence>
<evidence type="ECO:0000313" key="2">
    <source>
        <dbReference type="Proteomes" id="UP000183940"/>
    </source>
</evidence>
<gene>
    <name evidence="1" type="ORF">BI308_03345</name>
</gene>
<organism evidence="1 2">
    <name type="scientific">Roseofilum reptotaenium AO1-A</name>
    <dbReference type="NCBI Taxonomy" id="1925591"/>
    <lineage>
        <taxon>Bacteria</taxon>
        <taxon>Bacillati</taxon>
        <taxon>Cyanobacteriota</taxon>
        <taxon>Cyanophyceae</taxon>
        <taxon>Desertifilales</taxon>
        <taxon>Desertifilaceae</taxon>
        <taxon>Roseofilum</taxon>
    </lineage>
</organism>
<reference evidence="1" key="1">
    <citation type="submission" date="2016-10" db="EMBL/GenBank/DDBJ databases">
        <title>CRISPR-Cas defence system in Roseofilum reptotaenium: evidence of a bacteriophage-cyanobacterium arms race in the coral black band disease.</title>
        <authorList>
            <person name="Buerger P."/>
            <person name="Wood-Charlson E.M."/>
            <person name="Weynberg K.D."/>
            <person name="Willis B."/>
            <person name="Van Oppen M.J."/>
        </authorList>
    </citation>
    <scope>NUCLEOTIDE SEQUENCE [LARGE SCALE GENOMIC DNA]</scope>
    <source>
        <strain evidence="1">AO1-A</strain>
    </source>
</reference>
<name>A0A1L9QWT5_9CYAN</name>
<dbReference type="InterPro" id="IPR021799">
    <property type="entry name" value="PIN-like_prokaryotic"/>
</dbReference>
<comment type="caution">
    <text evidence="1">The sequence shown here is derived from an EMBL/GenBank/DDBJ whole genome shotgun (WGS) entry which is preliminary data.</text>
</comment>
<dbReference type="PANTHER" id="PTHR39550">
    <property type="entry name" value="SLL0658 PROTEIN"/>
    <property type="match status" value="1"/>
</dbReference>
<evidence type="ECO:0008006" key="3">
    <source>
        <dbReference type="Google" id="ProtNLM"/>
    </source>
</evidence>
<proteinExistence type="predicted"/>